<feature type="chain" id="PRO_5003429162" evidence="1">
    <location>
        <begin position="22"/>
        <end position="144"/>
    </location>
</feature>
<comment type="caution">
    <text evidence="2">The sequence shown here is derived from an EMBL/GenBank/DDBJ whole genome shotgun (WGS) entry which is preliminary data.</text>
</comment>
<dbReference type="STRING" id="1046627.BZARG_2469"/>
<keyword evidence="1" id="KW-0732">Signal</keyword>
<protein>
    <submittedName>
        <fullName evidence="2">Uncharacterized protein</fullName>
    </submittedName>
</protein>
<evidence type="ECO:0000313" key="2">
    <source>
        <dbReference type="EMBL" id="EGV43869.1"/>
    </source>
</evidence>
<dbReference type="AlphaFoldDB" id="G2ECH3"/>
<accession>G2ECH3</accession>
<dbReference type="RefSeq" id="WP_008636420.1">
    <property type="nucleotide sequence ID" value="NZ_AFXZ01000016.1"/>
</dbReference>
<proteinExistence type="predicted"/>
<feature type="signal peptide" evidence="1">
    <location>
        <begin position="1"/>
        <end position="21"/>
    </location>
</feature>
<evidence type="ECO:0000313" key="3">
    <source>
        <dbReference type="Proteomes" id="UP000003730"/>
    </source>
</evidence>
<dbReference type="EMBL" id="AFXZ01000016">
    <property type="protein sequence ID" value="EGV43869.1"/>
    <property type="molecule type" value="Genomic_DNA"/>
</dbReference>
<organism evidence="2 3">
    <name type="scientific">Bizionia argentinensis JUB59</name>
    <dbReference type="NCBI Taxonomy" id="1046627"/>
    <lineage>
        <taxon>Bacteria</taxon>
        <taxon>Pseudomonadati</taxon>
        <taxon>Bacteroidota</taxon>
        <taxon>Flavobacteriia</taxon>
        <taxon>Flavobacteriales</taxon>
        <taxon>Flavobacteriaceae</taxon>
        <taxon>Bizionia</taxon>
    </lineage>
</organism>
<keyword evidence="3" id="KW-1185">Reference proteome</keyword>
<name>G2ECH3_9FLAO</name>
<evidence type="ECO:0000256" key="1">
    <source>
        <dbReference type="SAM" id="SignalP"/>
    </source>
</evidence>
<reference evidence="2 3" key="1">
    <citation type="journal article" date="2008" name="Int. J. Syst. Evol. Microbiol.">
        <title>Bizionia argentinensis sp. nov., isolated from surface marine water in Antarctica.</title>
        <authorList>
            <person name="Bercovich A."/>
            <person name="Vazquez S.C."/>
            <person name="Yankilevich P."/>
            <person name="Coria S.H."/>
            <person name="Foti M."/>
            <person name="Hernandez E."/>
            <person name="Vidal A."/>
            <person name="Ruberto L."/>
            <person name="Melo C."/>
            <person name="Marenssi S."/>
            <person name="Criscuolo M."/>
            <person name="Memoli M."/>
            <person name="Arguelles M."/>
            <person name="Mac Cormack W.P."/>
        </authorList>
    </citation>
    <scope>NUCLEOTIDE SEQUENCE [LARGE SCALE GENOMIC DNA]</scope>
    <source>
        <strain evidence="2 3">JUB59</strain>
    </source>
</reference>
<dbReference type="eggNOG" id="ENOG50332MA">
    <property type="taxonomic scope" value="Bacteria"/>
</dbReference>
<dbReference type="Proteomes" id="UP000003730">
    <property type="component" value="Unassembled WGS sequence"/>
</dbReference>
<gene>
    <name evidence="2" type="ORF">BZARG_2469</name>
</gene>
<dbReference type="OrthoDB" id="1447971at2"/>
<sequence>MIFKKIIFIGLFSSVFSLSFAQVKTLKETEMQKAKVDTLYTLDERANMHQWFYNRVNDMQLKEDLRDDYDRIVNKYVFQMSRINDADKNYTRHEIHEKYDILFKKMNIELKTILTTDQYVNHLENFGLIQRSIYNKWNFEYIKN</sequence>